<gene>
    <name evidence="2" type="ORF">Mbo2_104</name>
</gene>
<organism evidence="2 3">
    <name type="scientific">Rhodococcus phage Mbo2</name>
    <dbReference type="NCBI Taxonomy" id="2936911"/>
    <lineage>
        <taxon>Viruses</taxon>
        <taxon>Duplodnaviria</taxon>
        <taxon>Heunggongvirae</taxon>
        <taxon>Uroviricota</taxon>
        <taxon>Caudoviricetes</taxon>
        <taxon>Caudoviricetes incertae sedis</taxon>
        <taxon>Mboduovirus</taxon>
        <taxon>Mboduovirus mbo2</taxon>
    </lineage>
</organism>
<keyword evidence="1" id="KW-1133">Transmembrane helix</keyword>
<reference evidence="2" key="1">
    <citation type="submission" date="2022-04" db="EMBL/GenBank/DDBJ databases">
        <authorList>
            <person name="Hwangbo M."/>
            <person name="Wang B."/>
            <person name="Gill J.J."/>
            <person name="Chu K.-H."/>
            <person name="Young R."/>
        </authorList>
    </citation>
    <scope>NUCLEOTIDE SEQUENCE</scope>
</reference>
<keyword evidence="3" id="KW-1185">Reference proteome</keyword>
<protein>
    <submittedName>
        <fullName evidence="2">Membrane protein</fullName>
    </submittedName>
</protein>
<evidence type="ECO:0000313" key="2">
    <source>
        <dbReference type="EMBL" id="URG17474.1"/>
    </source>
</evidence>
<evidence type="ECO:0000256" key="1">
    <source>
        <dbReference type="SAM" id="Phobius"/>
    </source>
</evidence>
<proteinExistence type="predicted"/>
<evidence type="ECO:0000313" key="3">
    <source>
        <dbReference type="Proteomes" id="UP001057233"/>
    </source>
</evidence>
<dbReference type="Proteomes" id="UP001057233">
    <property type="component" value="Segment"/>
</dbReference>
<keyword evidence="1" id="KW-0472">Membrane</keyword>
<name>A0A9E7IEK0_9CAUD</name>
<keyword evidence="1" id="KW-0812">Transmembrane</keyword>
<accession>A0A9E7IEK0</accession>
<sequence>MNLFSAAYAVVTDTFAVAVSPGFVAALALFVAGALVLALAMERHEWNAADRDLLAAENAEAACQRVAARAAEAVRVAGPFAPNAMALQHAWSAALAELDVARACVTVARRHVDARTAENA</sequence>
<feature type="transmembrane region" description="Helical" evidence="1">
    <location>
        <begin position="15"/>
        <end position="41"/>
    </location>
</feature>
<dbReference type="EMBL" id="ON191531">
    <property type="protein sequence ID" value="URG17474.1"/>
    <property type="molecule type" value="Genomic_DNA"/>
</dbReference>